<proteinExistence type="predicted"/>
<accession>A0A411PDP0</accession>
<dbReference type="EMBL" id="CP036200">
    <property type="protein sequence ID" value="QBF81717.1"/>
    <property type="molecule type" value="Genomic_DNA"/>
</dbReference>
<dbReference type="SUPFAM" id="SSF53850">
    <property type="entry name" value="Periplasmic binding protein-like II"/>
    <property type="match status" value="1"/>
</dbReference>
<dbReference type="PANTHER" id="PTHR38834:SF3">
    <property type="entry name" value="SOLUTE-BINDING PROTEIN FAMILY 3_N-TERMINAL DOMAIN-CONTAINING PROTEIN"/>
    <property type="match status" value="1"/>
</dbReference>
<dbReference type="OrthoDB" id="8587856at2"/>
<name>A0A411PDP0_9GAMM</name>
<gene>
    <name evidence="1" type="ORF">EXU30_02675</name>
</gene>
<dbReference type="AlphaFoldDB" id="A0A411PDP0"/>
<dbReference type="Gene3D" id="3.40.190.10">
    <property type="entry name" value="Periplasmic binding protein-like II"/>
    <property type="match status" value="2"/>
</dbReference>
<evidence type="ECO:0000313" key="2">
    <source>
        <dbReference type="Proteomes" id="UP000291106"/>
    </source>
</evidence>
<reference evidence="1 2" key="1">
    <citation type="submission" date="2019-02" db="EMBL/GenBank/DDBJ databases">
        <title>Shewanella sp. D4-2 isolated from Dokdo Island.</title>
        <authorList>
            <person name="Baek K."/>
        </authorList>
    </citation>
    <scope>NUCLEOTIDE SEQUENCE [LARGE SCALE GENOMIC DNA]</scope>
    <source>
        <strain evidence="1 2">D4-2</strain>
    </source>
</reference>
<keyword evidence="2" id="KW-1185">Reference proteome</keyword>
<dbReference type="Proteomes" id="UP000291106">
    <property type="component" value="Chromosome"/>
</dbReference>
<organism evidence="1 2">
    <name type="scientific">Shewanella maritima</name>
    <dbReference type="NCBI Taxonomy" id="2520507"/>
    <lineage>
        <taxon>Bacteria</taxon>
        <taxon>Pseudomonadati</taxon>
        <taxon>Pseudomonadota</taxon>
        <taxon>Gammaproteobacteria</taxon>
        <taxon>Alteromonadales</taxon>
        <taxon>Shewanellaceae</taxon>
        <taxon>Shewanella</taxon>
    </lineage>
</organism>
<dbReference type="PANTHER" id="PTHR38834">
    <property type="entry name" value="PERIPLASMIC SUBSTRATE BINDING PROTEIN FAMILY 3"/>
    <property type="match status" value="1"/>
</dbReference>
<evidence type="ECO:0000313" key="1">
    <source>
        <dbReference type="EMBL" id="QBF81717.1"/>
    </source>
</evidence>
<dbReference type="KEGG" id="smai:EXU30_02675"/>
<protein>
    <submittedName>
        <fullName evidence="1">Transporter substrate-binding domain-containing protein</fullName>
    </submittedName>
</protein>
<sequence>MRRRFVFGNKSLHQLVFIALLTLIMGKSSIADTSKPLTVVTFQQAPFAVEGDIKDSGLIVEVLDELFRRAGIEYHMVFYPLKRGMAMSENLDNHCVLPIERSQDRETNYRWVGPVLISRYGLFSSDSTSKPLITLDDASKYSIGSFLGSGVGEYLEGMGYNVEFTSNASLNLKKVQRNRIDLWASELVSANWIMQQNKVDLGEPELVFFTSLRAMACNKNLDNSRYNAMQSSLEDMYKDGFMHRVATKYGARLLTAQYGVGASF</sequence>